<proteinExistence type="predicted"/>
<evidence type="ECO:0000313" key="1">
    <source>
        <dbReference type="EMBL" id="SFG56253.1"/>
    </source>
</evidence>
<sequence length="162" mass="19059">MKWKFITIAAVTLFVVVFLEVVQIPLFVIEAEGEAEHVFWYREDAEFSVRWTHSVEKEDWEEMFALEDEMIELTATRFKTFGAGVPNDAGEDTFLKDGWVYMTGITQTIGKELALRTGRETNHRVIYEHHRLDLKKNHSYRIKVDRSSIWKGIKTYISVKLR</sequence>
<reference evidence="2" key="1">
    <citation type="submission" date="2016-10" db="EMBL/GenBank/DDBJ databases">
        <authorList>
            <person name="Varghese N."/>
            <person name="Submissions S."/>
        </authorList>
    </citation>
    <scope>NUCLEOTIDE SEQUENCE [LARGE SCALE GENOMIC DNA]</scope>
    <source>
        <strain evidence="2">FP5</strain>
    </source>
</reference>
<name>A0A1I2SUP6_9BACI</name>
<dbReference type="AlphaFoldDB" id="A0A1I2SUP6"/>
<gene>
    <name evidence="1" type="ORF">SAMN05216353_15615</name>
</gene>
<dbReference type="Proteomes" id="UP000198897">
    <property type="component" value="Unassembled WGS sequence"/>
</dbReference>
<dbReference type="OrthoDB" id="4411648at2"/>
<evidence type="ECO:0008006" key="3">
    <source>
        <dbReference type="Google" id="ProtNLM"/>
    </source>
</evidence>
<keyword evidence="2" id="KW-1185">Reference proteome</keyword>
<dbReference type="InterPro" id="IPR015001">
    <property type="entry name" value="DUF1850"/>
</dbReference>
<evidence type="ECO:0000313" key="2">
    <source>
        <dbReference type="Proteomes" id="UP000198897"/>
    </source>
</evidence>
<dbReference type="RefSeq" id="WP_089754490.1">
    <property type="nucleotide sequence ID" value="NZ_FOOG01000056.1"/>
</dbReference>
<protein>
    <recommendedName>
        <fullName evidence="3">DUF1850 domain-containing protein</fullName>
    </recommendedName>
</protein>
<organism evidence="1 2">
    <name type="scientific">Halobacillus alkaliphilus</name>
    <dbReference type="NCBI Taxonomy" id="396056"/>
    <lineage>
        <taxon>Bacteria</taxon>
        <taxon>Bacillati</taxon>
        <taxon>Bacillota</taxon>
        <taxon>Bacilli</taxon>
        <taxon>Bacillales</taxon>
        <taxon>Bacillaceae</taxon>
        <taxon>Halobacillus</taxon>
    </lineage>
</organism>
<accession>A0A1I2SUP6</accession>
<dbReference type="Pfam" id="PF08905">
    <property type="entry name" value="DUF1850"/>
    <property type="match status" value="1"/>
</dbReference>
<dbReference type="EMBL" id="FOOG01000056">
    <property type="protein sequence ID" value="SFG56253.1"/>
    <property type="molecule type" value="Genomic_DNA"/>
</dbReference>